<evidence type="ECO:0000313" key="2">
    <source>
        <dbReference type="EMBL" id="KAK5831866.1"/>
    </source>
</evidence>
<reference evidence="2 3" key="1">
    <citation type="submission" date="2023-03" db="EMBL/GenBank/DDBJ databases">
        <title>WGS of Gossypium arboreum.</title>
        <authorList>
            <person name="Yu D."/>
        </authorList>
    </citation>
    <scope>NUCLEOTIDE SEQUENCE [LARGE SCALE GENOMIC DNA]</scope>
    <source>
        <tissue evidence="2">Leaf</tissue>
    </source>
</reference>
<dbReference type="InterPro" id="IPR036397">
    <property type="entry name" value="RNaseH_sf"/>
</dbReference>
<dbReference type="Gene3D" id="3.30.420.10">
    <property type="entry name" value="Ribonuclease H-like superfamily/Ribonuclease H"/>
    <property type="match status" value="1"/>
</dbReference>
<dbReference type="Pfam" id="PF13456">
    <property type="entry name" value="RVT_3"/>
    <property type="match status" value="1"/>
</dbReference>
<organism evidence="2 3">
    <name type="scientific">Gossypium arboreum</name>
    <name type="common">Tree cotton</name>
    <name type="synonym">Gossypium nanking</name>
    <dbReference type="NCBI Taxonomy" id="29729"/>
    <lineage>
        <taxon>Eukaryota</taxon>
        <taxon>Viridiplantae</taxon>
        <taxon>Streptophyta</taxon>
        <taxon>Embryophyta</taxon>
        <taxon>Tracheophyta</taxon>
        <taxon>Spermatophyta</taxon>
        <taxon>Magnoliopsida</taxon>
        <taxon>eudicotyledons</taxon>
        <taxon>Gunneridae</taxon>
        <taxon>Pentapetalae</taxon>
        <taxon>rosids</taxon>
        <taxon>malvids</taxon>
        <taxon>Malvales</taxon>
        <taxon>Malvaceae</taxon>
        <taxon>Malvoideae</taxon>
        <taxon>Gossypium</taxon>
    </lineage>
</organism>
<dbReference type="InterPro" id="IPR002156">
    <property type="entry name" value="RNaseH_domain"/>
</dbReference>
<dbReference type="CDD" id="cd06222">
    <property type="entry name" value="RNase_H_like"/>
    <property type="match status" value="1"/>
</dbReference>
<sequence>MELHLEAFDTIATGLLRDAEGGWIRGYCRRVGVCSAIRAELWAIHNRLLIAWREGIMKVLLESDSRKEEKKEKKKRNEDTLAMVVLFLQGGATTQFVAIH</sequence>
<dbReference type="InterPro" id="IPR053151">
    <property type="entry name" value="RNase_H-like"/>
</dbReference>
<name>A0ABR0PXY4_GOSAR</name>
<protein>
    <recommendedName>
        <fullName evidence="1">RNase H type-1 domain-containing protein</fullName>
    </recommendedName>
</protein>
<proteinExistence type="predicted"/>
<dbReference type="PANTHER" id="PTHR47723">
    <property type="entry name" value="OS05G0353850 PROTEIN"/>
    <property type="match status" value="1"/>
</dbReference>
<dbReference type="EMBL" id="JARKNE010000005">
    <property type="protein sequence ID" value="KAK5831866.1"/>
    <property type="molecule type" value="Genomic_DNA"/>
</dbReference>
<dbReference type="InterPro" id="IPR044730">
    <property type="entry name" value="RNase_H-like_dom_plant"/>
</dbReference>
<evidence type="ECO:0000313" key="3">
    <source>
        <dbReference type="Proteomes" id="UP001358586"/>
    </source>
</evidence>
<dbReference type="PANTHER" id="PTHR47723:SF13">
    <property type="entry name" value="PUTATIVE-RELATED"/>
    <property type="match status" value="1"/>
</dbReference>
<accession>A0ABR0PXY4</accession>
<feature type="domain" description="RNase H type-1" evidence="1">
    <location>
        <begin position="12"/>
        <end position="83"/>
    </location>
</feature>
<keyword evidence="3" id="KW-1185">Reference proteome</keyword>
<evidence type="ECO:0000259" key="1">
    <source>
        <dbReference type="Pfam" id="PF13456"/>
    </source>
</evidence>
<gene>
    <name evidence="2" type="ORF">PVK06_015665</name>
</gene>
<comment type="caution">
    <text evidence="2">The sequence shown here is derived from an EMBL/GenBank/DDBJ whole genome shotgun (WGS) entry which is preliminary data.</text>
</comment>
<dbReference type="Proteomes" id="UP001358586">
    <property type="component" value="Chromosome 5"/>
</dbReference>